<evidence type="ECO:0000256" key="1">
    <source>
        <dbReference type="SAM" id="MobiDB-lite"/>
    </source>
</evidence>
<proteinExistence type="predicted"/>
<dbReference type="RefSeq" id="WP_244863881.1">
    <property type="nucleotide sequence ID" value="NZ_BOVJ01000275.1"/>
</dbReference>
<accession>A0ABQ4NGP9</accession>
<feature type="region of interest" description="Disordered" evidence="1">
    <location>
        <begin position="68"/>
        <end position="99"/>
    </location>
</feature>
<sequence>MDQFEEDMPEQEIQPPQYFALFDSQTGGIVTFFVDAIHGENIPSEAVPITVEEWQTYSAEPWTWKRDGDTVRLRTPEELEEERANQPPAPKTPDQEMNEQIATLLIDSAAKDVQIQQQDEIIADLMLQVATLQTASEGGGA</sequence>
<feature type="compositionally biased region" description="Basic and acidic residues" evidence="1">
    <location>
        <begin position="68"/>
        <end position="77"/>
    </location>
</feature>
<gene>
    <name evidence="2" type="ORF">PACILC2_57410</name>
</gene>
<organism evidence="2 3">
    <name type="scientific">Paenibacillus cisolokensis</name>
    <dbReference type="NCBI Taxonomy" id="1658519"/>
    <lineage>
        <taxon>Bacteria</taxon>
        <taxon>Bacillati</taxon>
        <taxon>Bacillota</taxon>
        <taxon>Bacilli</taxon>
        <taxon>Bacillales</taxon>
        <taxon>Paenibacillaceae</taxon>
        <taxon>Paenibacillus</taxon>
    </lineage>
</organism>
<keyword evidence="3" id="KW-1185">Reference proteome</keyword>
<protein>
    <recommendedName>
        <fullName evidence="4">Bacteriophage SP-beta YorD domain-containing protein</fullName>
    </recommendedName>
</protein>
<comment type="caution">
    <text evidence="2">The sequence shown here is derived from an EMBL/GenBank/DDBJ whole genome shotgun (WGS) entry which is preliminary data.</text>
</comment>
<evidence type="ECO:0000313" key="3">
    <source>
        <dbReference type="Proteomes" id="UP000680304"/>
    </source>
</evidence>
<reference evidence="2 3" key="1">
    <citation type="submission" date="2021-04" db="EMBL/GenBank/DDBJ databases">
        <title>Draft genome sequence of Paenibacillus cisolokensis, LC2-13A.</title>
        <authorList>
            <person name="Uke A."/>
            <person name="Chhe C."/>
            <person name="Baramee S."/>
            <person name="Kosugi A."/>
        </authorList>
    </citation>
    <scope>NUCLEOTIDE SEQUENCE [LARGE SCALE GENOMIC DNA]</scope>
    <source>
        <strain evidence="2 3">LC2-13A</strain>
    </source>
</reference>
<dbReference type="EMBL" id="BOVJ01000275">
    <property type="protein sequence ID" value="GIQ67173.1"/>
    <property type="molecule type" value="Genomic_DNA"/>
</dbReference>
<name>A0ABQ4NGP9_9BACL</name>
<dbReference type="Proteomes" id="UP000680304">
    <property type="component" value="Unassembled WGS sequence"/>
</dbReference>
<evidence type="ECO:0008006" key="4">
    <source>
        <dbReference type="Google" id="ProtNLM"/>
    </source>
</evidence>
<evidence type="ECO:0000313" key="2">
    <source>
        <dbReference type="EMBL" id="GIQ67173.1"/>
    </source>
</evidence>